<gene>
    <name evidence="2" type="ORF">NTJ_04626</name>
</gene>
<protein>
    <submittedName>
        <fullName evidence="2">Uncharacterized protein</fullName>
    </submittedName>
</protein>
<organism evidence="2 3">
    <name type="scientific">Nesidiocoris tenuis</name>
    <dbReference type="NCBI Taxonomy" id="355587"/>
    <lineage>
        <taxon>Eukaryota</taxon>
        <taxon>Metazoa</taxon>
        <taxon>Ecdysozoa</taxon>
        <taxon>Arthropoda</taxon>
        <taxon>Hexapoda</taxon>
        <taxon>Insecta</taxon>
        <taxon>Pterygota</taxon>
        <taxon>Neoptera</taxon>
        <taxon>Paraneoptera</taxon>
        <taxon>Hemiptera</taxon>
        <taxon>Heteroptera</taxon>
        <taxon>Panheteroptera</taxon>
        <taxon>Cimicomorpha</taxon>
        <taxon>Miridae</taxon>
        <taxon>Dicyphina</taxon>
        <taxon>Nesidiocoris</taxon>
    </lineage>
</organism>
<proteinExistence type="predicted"/>
<feature type="signal peptide" evidence="1">
    <location>
        <begin position="1"/>
        <end position="18"/>
    </location>
</feature>
<feature type="chain" id="PRO_5045355321" evidence="1">
    <location>
        <begin position="19"/>
        <end position="89"/>
    </location>
</feature>
<dbReference type="EMBL" id="AP028911">
    <property type="protein sequence ID" value="BES91817.1"/>
    <property type="molecule type" value="Genomic_DNA"/>
</dbReference>
<sequence>MKIAVTLLVVFAAALVASDDSSSSESNLEELQSLNEELRVLHSWKENAQRRVDYARNYDELLVAVRSLNSIQKRIQKIEKKMREIFESD</sequence>
<dbReference type="Proteomes" id="UP001307889">
    <property type="component" value="Chromosome 3"/>
</dbReference>
<evidence type="ECO:0000256" key="1">
    <source>
        <dbReference type="SAM" id="SignalP"/>
    </source>
</evidence>
<evidence type="ECO:0000313" key="3">
    <source>
        <dbReference type="Proteomes" id="UP001307889"/>
    </source>
</evidence>
<reference evidence="2 3" key="1">
    <citation type="submission" date="2023-09" db="EMBL/GenBank/DDBJ databases">
        <title>Nesidiocoris tenuis whole genome shotgun sequence.</title>
        <authorList>
            <person name="Shibata T."/>
            <person name="Shimoda M."/>
            <person name="Kobayashi T."/>
            <person name="Uehara T."/>
        </authorList>
    </citation>
    <scope>NUCLEOTIDE SEQUENCE [LARGE SCALE GENOMIC DNA]</scope>
    <source>
        <strain evidence="2 3">Japan</strain>
    </source>
</reference>
<keyword evidence="1" id="KW-0732">Signal</keyword>
<keyword evidence="3" id="KW-1185">Reference proteome</keyword>
<name>A0ABN7AKJ4_9HEMI</name>
<evidence type="ECO:0000313" key="2">
    <source>
        <dbReference type="EMBL" id="BES91817.1"/>
    </source>
</evidence>
<accession>A0ABN7AKJ4</accession>